<dbReference type="AlphaFoldDB" id="A0A7S0GS26"/>
<proteinExistence type="inferred from homology"/>
<dbReference type="GO" id="GO:0015031">
    <property type="term" value="P:protein transport"/>
    <property type="evidence" value="ECO:0007669"/>
    <property type="project" value="UniProtKB-UniRule"/>
</dbReference>
<dbReference type="InterPro" id="IPR037202">
    <property type="entry name" value="ESCRT_assembly_dom"/>
</dbReference>
<protein>
    <recommendedName>
        <fullName evidence="11">UEV domain-containing protein</fullName>
    </recommendedName>
</protein>
<evidence type="ECO:0000256" key="7">
    <source>
        <dbReference type="PROSITE-ProRule" id="PRU00644"/>
    </source>
</evidence>
<dbReference type="GO" id="GO:0000813">
    <property type="term" value="C:ESCRT I complex"/>
    <property type="evidence" value="ECO:0007669"/>
    <property type="project" value="TreeGrafter"/>
</dbReference>
<evidence type="ECO:0008006" key="11">
    <source>
        <dbReference type="Google" id="ProtNLM"/>
    </source>
</evidence>
<keyword evidence="5 7" id="KW-0653">Protein transport</keyword>
<dbReference type="Pfam" id="PF09454">
    <property type="entry name" value="Vps23_core"/>
    <property type="match status" value="1"/>
</dbReference>
<dbReference type="Gene3D" id="6.10.140.820">
    <property type="match status" value="1"/>
</dbReference>
<dbReference type="Gene3D" id="3.10.110.10">
    <property type="entry name" value="Ubiquitin Conjugating Enzyme"/>
    <property type="match status" value="1"/>
</dbReference>
<keyword evidence="4" id="KW-0967">Endosome</keyword>
<dbReference type="CDD" id="cd11685">
    <property type="entry name" value="UEV_TSG101-like"/>
    <property type="match status" value="1"/>
</dbReference>
<dbReference type="PROSITE" id="PS51312">
    <property type="entry name" value="SB"/>
    <property type="match status" value="1"/>
</dbReference>
<dbReference type="InterPro" id="IPR052070">
    <property type="entry name" value="ESCRT-I_UEV_domain"/>
</dbReference>
<dbReference type="InterPro" id="IPR016135">
    <property type="entry name" value="UBQ-conjugating_enzyme/RWD"/>
</dbReference>
<sequence>MSNLPEWETKLGTCGYSNQGRVLADVRELLAQTRSLSAKVEPYVFNTGRTANLLSLAGTIPIHFKRKQYNIPVRLLVSTDYPNNPPIGYVTPTKAMRIHRGHPNVDESGVIYMTYPIWIKGQSNLSMVCFELMQKFSIRPPVYAAGTGVRVNRVVRPGAAGQYGNQFRKPHPAQRPVVRPDVKQTPVAQPIAQPRHPHAYLYPKTNPYIDAKAQEKDRLLKKARELLTEGAHERLATQKEEIDRLLACESKLKQGKLYLVQSKAGMFSEKKQLEETTANMKKKIEEVTQWIAENKDKKLDVDTALGGKDTWSKQILQEVAKDHAIGDTLYALDKALEDGRVSLDVFLRQVRRLAKQQFRHRVLALKIMERQQQRSAMEM</sequence>
<dbReference type="SUPFAM" id="SSF140111">
    <property type="entry name" value="Endosomal sorting complex assembly domain"/>
    <property type="match status" value="1"/>
</dbReference>
<evidence type="ECO:0000256" key="2">
    <source>
        <dbReference type="ARBA" id="ARBA00009594"/>
    </source>
</evidence>
<accession>A0A7S0GS26</accession>
<feature type="domain" description="UEV" evidence="9">
    <location>
        <begin position="3"/>
        <end position="146"/>
    </location>
</feature>
<evidence type="ECO:0000256" key="4">
    <source>
        <dbReference type="ARBA" id="ARBA00022753"/>
    </source>
</evidence>
<dbReference type="GO" id="GO:0008333">
    <property type="term" value="P:endosome to lysosome transport"/>
    <property type="evidence" value="ECO:0007669"/>
    <property type="project" value="TreeGrafter"/>
</dbReference>
<dbReference type="InterPro" id="IPR017916">
    <property type="entry name" value="SB_dom"/>
</dbReference>
<dbReference type="PANTHER" id="PTHR23306:SF3">
    <property type="entry name" value="TUMOR SUPPRESSOR PROTEIN 101"/>
    <property type="match status" value="1"/>
</dbReference>
<dbReference type="GO" id="GO:0043130">
    <property type="term" value="F:ubiquitin binding"/>
    <property type="evidence" value="ECO:0007669"/>
    <property type="project" value="TreeGrafter"/>
</dbReference>
<evidence type="ECO:0000256" key="6">
    <source>
        <dbReference type="ARBA" id="ARBA00023054"/>
    </source>
</evidence>
<evidence type="ECO:0000256" key="1">
    <source>
        <dbReference type="ARBA" id="ARBA00004177"/>
    </source>
</evidence>
<keyword evidence="3 7" id="KW-0813">Transport</keyword>
<dbReference type="InterPro" id="IPR008883">
    <property type="entry name" value="UEV_N"/>
</dbReference>
<dbReference type="PANTHER" id="PTHR23306">
    <property type="entry name" value="TUMOR SUSCEPTIBILITY GENE 101 PROTEIN-RELATED"/>
    <property type="match status" value="1"/>
</dbReference>
<name>A0A7S0GS26_9EUKA</name>
<keyword evidence="6" id="KW-0175">Coiled coil</keyword>
<gene>
    <name evidence="10" type="ORF">LAMO00422_LOCUS6603</name>
</gene>
<dbReference type="Pfam" id="PF05743">
    <property type="entry name" value="UEV"/>
    <property type="match status" value="1"/>
</dbReference>
<evidence type="ECO:0000313" key="10">
    <source>
        <dbReference type="EMBL" id="CAD8442128.1"/>
    </source>
</evidence>
<comment type="subcellular location">
    <subcellularLocation>
        <location evidence="1">Endosome</location>
    </subcellularLocation>
</comment>
<evidence type="ECO:0000256" key="3">
    <source>
        <dbReference type="ARBA" id="ARBA00022448"/>
    </source>
</evidence>
<comment type="similarity">
    <text evidence="2">Belongs to the ubiquitin-conjugating enzyme family. UEV subfamily.</text>
</comment>
<evidence type="ECO:0000259" key="8">
    <source>
        <dbReference type="PROSITE" id="PS51312"/>
    </source>
</evidence>
<evidence type="ECO:0000259" key="9">
    <source>
        <dbReference type="PROSITE" id="PS51322"/>
    </source>
</evidence>
<feature type="domain" description="SB" evidence="8">
    <location>
        <begin position="309"/>
        <end position="377"/>
    </location>
</feature>
<evidence type="ECO:0000256" key="5">
    <source>
        <dbReference type="ARBA" id="ARBA00022927"/>
    </source>
</evidence>
<reference evidence="10" key="1">
    <citation type="submission" date="2021-01" db="EMBL/GenBank/DDBJ databases">
        <authorList>
            <person name="Corre E."/>
            <person name="Pelletier E."/>
            <person name="Niang G."/>
            <person name="Scheremetjew M."/>
            <person name="Finn R."/>
            <person name="Kale V."/>
            <person name="Holt S."/>
            <person name="Cochrane G."/>
            <person name="Meng A."/>
            <person name="Brown T."/>
            <person name="Cohen L."/>
        </authorList>
    </citation>
    <scope>NUCLEOTIDE SEQUENCE</scope>
    <source>
        <strain evidence="10">CCMP2058</strain>
    </source>
</reference>
<dbReference type="PROSITE" id="PS51322">
    <property type="entry name" value="UEV"/>
    <property type="match status" value="1"/>
</dbReference>
<dbReference type="EMBL" id="HBEM01009414">
    <property type="protein sequence ID" value="CAD8442128.1"/>
    <property type="molecule type" value="Transcribed_RNA"/>
</dbReference>
<dbReference type="SUPFAM" id="SSF54495">
    <property type="entry name" value="UBC-like"/>
    <property type="match status" value="1"/>
</dbReference>
<organism evidence="10">
    <name type="scientific">Amorphochlora amoebiformis</name>
    <dbReference type="NCBI Taxonomy" id="1561963"/>
    <lineage>
        <taxon>Eukaryota</taxon>
        <taxon>Sar</taxon>
        <taxon>Rhizaria</taxon>
        <taxon>Cercozoa</taxon>
        <taxon>Chlorarachniophyceae</taxon>
        <taxon>Amorphochlora</taxon>
    </lineage>
</organism>